<evidence type="ECO:0000313" key="1">
    <source>
        <dbReference type="EMBL" id="KAL3631011.1"/>
    </source>
</evidence>
<dbReference type="AlphaFoldDB" id="A0ABD3CM41"/>
<reference evidence="2" key="1">
    <citation type="journal article" date="2024" name="IScience">
        <title>Strigolactones Initiate the Formation of Haustorium-like Structures in Castilleja.</title>
        <authorList>
            <person name="Buerger M."/>
            <person name="Peterson D."/>
            <person name="Chory J."/>
        </authorList>
    </citation>
    <scope>NUCLEOTIDE SEQUENCE [LARGE SCALE GENOMIC DNA]</scope>
</reference>
<sequence>MRVQKHDLNMRPSISLEWDTEKKSVVPKREQIGIA</sequence>
<gene>
    <name evidence="1" type="ORF">CASFOL_023995</name>
</gene>
<dbReference type="EMBL" id="JAVIJP010000032">
    <property type="protein sequence ID" value="KAL3631011.1"/>
    <property type="molecule type" value="Genomic_DNA"/>
</dbReference>
<keyword evidence="2" id="KW-1185">Reference proteome</keyword>
<dbReference type="Proteomes" id="UP001632038">
    <property type="component" value="Unassembled WGS sequence"/>
</dbReference>
<proteinExistence type="predicted"/>
<comment type="caution">
    <text evidence="1">The sequence shown here is derived from an EMBL/GenBank/DDBJ whole genome shotgun (WGS) entry which is preliminary data.</text>
</comment>
<protein>
    <submittedName>
        <fullName evidence="1">Uncharacterized protein</fullName>
    </submittedName>
</protein>
<evidence type="ECO:0000313" key="2">
    <source>
        <dbReference type="Proteomes" id="UP001632038"/>
    </source>
</evidence>
<name>A0ABD3CM41_9LAMI</name>
<accession>A0ABD3CM41</accession>
<organism evidence="1 2">
    <name type="scientific">Castilleja foliolosa</name>
    <dbReference type="NCBI Taxonomy" id="1961234"/>
    <lineage>
        <taxon>Eukaryota</taxon>
        <taxon>Viridiplantae</taxon>
        <taxon>Streptophyta</taxon>
        <taxon>Embryophyta</taxon>
        <taxon>Tracheophyta</taxon>
        <taxon>Spermatophyta</taxon>
        <taxon>Magnoliopsida</taxon>
        <taxon>eudicotyledons</taxon>
        <taxon>Gunneridae</taxon>
        <taxon>Pentapetalae</taxon>
        <taxon>asterids</taxon>
        <taxon>lamiids</taxon>
        <taxon>Lamiales</taxon>
        <taxon>Orobanchaceae</taxon>
        <taxon>Pedicularideae</taxon>
        <taxon>Castillejinae</taxon>
        <taxon>Castilleja</taxon>
    </lineage>
</organism>